<organism evidence="2 3">
    <name type="scientific">Mycobacterium pinniadriaticum</name>
    <dbReference type="NCBI Taxonomy" id="2994102"/>
    <lineage>
        <taxon>Bacteria</taxon>
        <taxon>Bacillati</taxon>
        <taxon>Actinomycetota</taxon>
        <taxon>Actinomycetes</taxon>
        <taxon>Mycobacteriales</taxon>
        <taxon>Mycobacteriaceae</taxon>
        <taxon>Mycobacterium</taxon>
    </lineage>
</organism>
<gene>
    <name evidence="2" type="ORF">ORI27_25005</name>
</gene>
<proteinExistence type="predicted"/>
<sequence>MTPPEVRPSVGWKQPPPQHTPRLRLKPKGPRTGRVDGAWWPHSQDLEMEVPDLFAVLSVRLGPINYCLYKLTEWVKSRSKIPIGERVVRLSGYNRQPSNTVEIQGLGGRTVVLLVVPAATGPDRAHAIMMAAATPDDTSTVDELLAVGQNS</sequence>
<dbReference type="Proteomes" id="UP001300745">
    <property type="component" value="Unassembled WGS sequence"/>
</dbReference>
<feature type="compositionally biased region" description="Basic residues" evidence="1">
    <location>
        <begin position="21"/>
        <end position="31"/>
    </location>
</feature>
<reference evidence="2 3" key="1">
    <citation type="submission" date="2022-11" db="EMBL/GenBank/DDBJ databases">
        <title>Mycobacterium sp. nov.</title>
        <authorList>
            <person name="Papic B."/>
            <person name="Spicic S."/>
            <person name="Duvnjak S."/>
        </authorList>
    </citation>
    <scope>NUCLEOTIDE SEQUENCE [LARGE SCALE GENOMIC DNA]</scope>
    <source>
        <strain evidence="2 3">CVI_P4</strain>
    </source>
</reference>
<evidence type="ECO:0000313" key="2">
    <source>
        <dbReference type="EMBL" id="MCX2939962.1"/>
    </source>
</evidence>
<protein>
    <submittedName>
        <fullName evidence="2">DUF5994 family protein</fullName>
    </submittedName>
</protein>
<accession>A0ABT3SKB3</accession>
<evidence type="ECO:0000256" key="1">
    <source>
        <dbReference type="SAM" id="MobiDB-lite"/>
    </source>
</evidence>
<dbReference type="Pfam" id="PF19457">
    <property type="entry name" value="DUF5994"/>
    <property type="match status" value="1"/>
</dbReference>
<keyword evidence="3" id="KW-1185">Reference proteome</keyword>
<name>A0ABT3SKB3_9MYCO</name>
<dbReference type="EMBL" id="JAPJDO010000030">
    <property type="protein sequence ID" value="MCX2939962.1"/>
    <property type="molecule type" value="Genomic_DNA"/>
</dbReference>
<dbReference type="RefSeq" id="WP_265999765.1">
    <property type="nucleotide sequence ID" value="NZ_JAPJDN010000030.1"/>
</dbReference>
<dbReference type="InterPro" id="IPR046036">
    <property type="entry name" value="DUF5994"/>
</dbReference>
<evidence type="ECO:0000313" key="3">
    <source>
        <dbReference type="Proteomes" id="UP001300745"/>
    </source>
</evidence>
<feature type="region of interest" description="Disordered" evidence="1">
    <location>
        <begin position="1"/>
        <end position="31"/>
    </location>
</feature>
<comment type="caution">
    <text evidence="2">The sequence shown here is derived from an EMBL/GenBank/DDBJ whole genome shotgun (WGS) entry which is preliminary data.</text>
</comment>